<keyword evidence="2" id="KW-1185">Reference proteome</keyword>
<dbReference type="Proteomes" id="UP001066276">
    <property type="component" value="Chromosome 7"/>
</dbReference>
<evidence type="ECO:0000313" key="2">
    <source>
        <dbReference type="Proteomes" id="UP001066276"/>
    </source>
</evidence>
<accession>A0AAV7PMT4</accession>
<name>A0AAV7PMT4_PLEWA</name>
<organism evidence="1 2">
    <name type="scientific">Pleurodeles waltl</name>
    <name type="common">Iberian ribbed newt</name>
    <dbReference type="NCBI Taxonomy" id="8319"/>
    <lineage>
        <taxon>Eukaryota</taxon>
        <taxon>Metazoa</taxon>
        <taxon>Chordata</taxon>
        <taxon>Craniata</taxon>
        <taxon>Vertebrata</taxon>
        <taxon>Euteleostomi</taxon>
        <taxon>Amphibia</taxon>
        <taxon>Batrachia</taxon>
        <taxon>Caudata</taxon>
        <taxon>Salamandroidea</taxon>
        <taxon>Salamandridae</taxon>
        <taxon>Pleurodelinae</taxon>
        <taxon>Pleurodeles</taxon>
    </lineage>
</organism>
<dbReference type="EMBL" id="JANPWB010000011">
    <property type="protein sequence ID" value="KAJ1129119.1"/>
    <property type="molecule type" value="Genomic_DNA"/>
</dbReference>
<protein>
    <submittedName>
        <fullName evidence="1">Uncharacterized protein</fullName>
    </submittedName>
</protein>
<dbReference type="AlphaFoldDB" id="A0AAV7PMT4"/>
<comment type="caution">
    <text evidence="1">The sequence shown here is derived from an EMBL/GenBank/DDBJ whole genome shotgun (WGS) entry which is preliminary data.</text>
</comment>
<evidence type="ECO:0000313" key="1">
    <source>
        <dbReference type="EMBL" id="KAJ1129119.1"/>
    </source>
</evidence>
<gene>
    <name evidence="1" type="ORF">NDU88_007490</name>
</gene>
<sequence length="82" mass="8797">MTGSATAGVYNKIRHSYNAVIAHQPARTTPLWQAPTSLTERTVGKLGQDGHEDYPDRAAAHATLALISHASSHPYELSKGLC</sequence>
<reference evidence="1" key="1">
    <citation type="journal article" date="2022" name="bioRxiv">
        <title>Sequencing and chromosome-scale assembly of the giantPleurodeles waltlgenome.</title>
        <authorList>
            <person name="Brown T."/>
            <person name="Elewa A."/>
            <person name="Iarovenko S."/>
            <person name="Subramanian E."/>
            <person name="Araus A.J."/>
            <person name="Petzold A."/>
            <person name="Susuki M."/>
            <person name="Suzuki K.-i.T."/>
            <person name="Hayashi T."/>
            <person name="Toyoda A."/>
            <person name="Oliveira C."/>
            <person name="Osipova E."/>
            <person name="Leigh N.D."/>
            <person name="Simon A."/>
            <person name="Yun M.H."/>
        </authorList>
    </citation>
    <scope>NUCLEOTIDE SEQUENCE</scope>
    <source>
        <strain evidence="1">20211129_DDA</strain>
        <tissue evidence="1">Liver</tissue>
    </source>
</reference>
<proteinExistence type="predicted"/>